<dbReference type="Pfam" id="PF00293">
    <property type="entry name" value="NUDIX"/>
    <property type="match status" value="1"/>
</dbReference>
<dbReference type="AlphaFoldDB" id="A0A1W1H783"/>
<keyword evidence="5" id="KW-0460">Magnesium</keyword>
<keyword evidence="3" id="KW-0479">Metal-binding</keyword>
<accession>A0A1W1H783</accession>
<reference evidence="8 9" key="1">
    <citation type="submission" date="2017-03" db="EMBL/GenBank/DDBJ databases">
        <authorList>
            <person name="Afonso C.L."/>
            <person name="Miller P.J."/>
            <person name="Scott M.A."/>
            <person name="Spackman E."/>
            <person name="Goraichik I."/>
            <person name="Dimitrov K.M."/>
            <person name="Suarez D.L."/>
            <person name="Swayne D.E."/>
        </authorList>
    </citation>
    <scope>NUCLEOTIDE SEQUENCE [LARGE SCALE GENOMIC DNA]</scope>
    <source>
        <strain evidence="8">PRJEB14757</strain>
    </source>
</reference>
<evidence type="ECO:0000259" key="7">
    <source>
        <dbReference type="PROSITE" id="PS51462"/>
    </source>
</evidence>
<dbReference type="Gene3D" id="3.90.79.10">
    <property type="entry name" value="Nucleoside Triphosphate Pyrophosphohydrolase"/>
    <property type="match status" value="1"/>
</dbReference>
<protein>
    <recommendedName>
        <fullName evidence="7">Nudix hydrolase domain-containing protein</fullName>
    </recommendedName>
</protein>
<name>A0A1W1H783_9BACT</name>
<keyword evidence="6" id="KW-0464">Manganese</keyword>
<comment type="cofactor">
    <cofactor evidence="1">
        <name>Mn(2+)</name>
        <dbReference type="ChEBI" id="CHEBI:29035"/>
    </cofactor>
</comment>
<dbReference type="GO" id="GO:0046872">
    <property type="term" value="F:metal ion binding"/>
    <property type="evidence" value="ECO:0007669"/>
    <property type="project" value="UniProtKB-KW"/>
</dbReference>
<evidence type="ECO:0000256" key="3">
    <source>
        <dbReference type="ARBA" id="ARBA00022723"/>
    </source>
</evidence>
<dbReference type="PANTHER" id="PTHR12992">
    <property type="entry name" value="NUDIX HYDROLASE"/>
    <property type="match status" value="1"/>
</dbReference>
<organism evidence="8 9">
    <name type="scientific">Desulfamplus magnetovallimortis</name>
    <dbReference type="NCBI Taxonomy" id="1246637"/>
    <lineage>
        <taxon>Bacteria</taxon>
        <taxon>Pseudomonadati</taxon>
        <taxon>Thermodesulfobacteriota</taxon>
        <taxon>Desulfobacteria</taxon>
        <taxon>Desulfobacterales</taxon>
        <taxon>Desulfobacteraceae</taxon>
        <taxon>Desulfamplus</taxon>
    </lineage>
</organism>
<evidence type="ECO:0000313" key="8">
    <source>
        <dbReference type="EMBL" id="SLM28319.1"/>
    </source>
</evidence>
<dbReference type="GO" id="GO:0010945">
    <property type="term" value="F:coenzyme A diphosphatase activity"/>
    <property type="evidence" value="ECO:0007669"/>
    <property type="project" value="InterPro"/>
</dbReference>
<feature type="domain" description="Nudix hydrolase" evidence="7">
    <location>
        <begin position="29"/>
        <end position="192"/>
    </location>
</feature>
<evidence type="ECO:0000256" key="5">
    <source>
        <dbReference type="ARBA" id="ARBA00022842"/>
    </source>
</evidence>
<dbReference type="STRING" id="1246637.MTBBW1_1310017"/>
<dbReference type="SUPFAM" id="SSF55811">
    <property type="entry name" value="Nudix"/>
    <property type="match status" value="1"/>
</dbReference>
<dbReference type="CDD" id="cd03426">
    <property type="entry name" value="NUDIX_CoAse_Nudt7"/>
    <property type="match status" value="1"/>
</dbReference>
<dbReference type="PANTHER" id="PTHR12992:SF11">
    <property type="entry name" value="MITOCHONDRIAL COENZYME A DIPHOSPHATASE NUDT8"/>
    <property type="match status" value="1"/>
</dbReference>
<keyword evidence="4" id="KW-0378">Hydrolase</keyword>
<dbReference type="InterPro" id="IPR000086">
    <property type="entry name" value="NUDIX_hydrolase_dom"/>
</dbReference>
<dbReference type="Proteomes" id="UP000191931">
    <property type="component" value="Unassembled WGS sequence"/>
</dbReference>
<dbReference type="EMBL" id="FWEV01000037">
    <property type="protein sequence ID" value="SLM28319.1"/>
    <property type="molecule type" value="Genomic_DNA"/>
</dbReference>
<sequence>MLRRNGQCYQIIKDSITGSAHPVQPPTNVFQPTSVMVLFVFGNESVNIISSDNTSGEKFYLDTLPPDENPGLIFIQKADIKGYPWRNQMAFPGGNCDPDDASREATALRELEEEVNISSENVEMLGSIGHFQTINNKDIEAFAGIWKKMGDIYFDPSEISRIFRIPVAHLLTIHHDKNFTGRRPDLYELVYPYDDVVIWGVTAKIVHHLMEIMLPEIIPFCDALSYGR</sequence>
<evidence type="ECO:0000256" key="4">
    <source>
        <dbReference type="ARBA" id="ARBA00022801"/>
    </source>
</evidence>
<gene>
    <name evidence="8" type="ORF">MTBBW1_1310017</name>
</gene>
<dbReference type="PROSITE" id="PS51462">
    <property type="entry name" value="NUDIX"/>
    <property type="match status" value="1"/>
</dbReference>
<dbReference type="InterPro" id="IPR015797">
    <property type="entry name" value="NUDIX_hydrolase-like_dom_sf"/>
</dbReference>
<comment type="cofactor">
    <cofactor evidence="2">
        <name>Mg(2+)</name>
        <dbReference type="ChEBI" id="CHEBI:18420"/>
    </cofactor>
</comment>
<evidence type="ECO:0000256" key="2">
    <source>
        <dbReference type="ARBA" id="ARBA00001946"/>
    </source>
</evidence>
<dbReference type="InterPro" id="IPR045121">
    <property type="entry name" value="CoAse"/>
</dbReference>
<proteinExistence type="predicted"/>
<evidence type="ECO:0000256" key="6">
    <source>
        <dbReference type="ARBA" id="ARBA00023211"/>
    </source>
</evidence>
<keyword evidence="9" id="KW-1185">Reference proteome</keyword>
<evidence type="ECO:0000256" key="1">
    <source>
        <dbReference type="ARBA" id="ARBA00001936"/>
    </source>
</evidence>
<evidence type="ECO:0000313" key="9">
    <source>
        <dbReference type="Proteomes" id="UP000191931"/>
    </source>
</evidence>